<evidence type="ECO:0000256" key="4">
    <source>
        <dbReference type="ARBA" id="ARBA00022729"/>
    </source>
</evidence>
<dbReference type="Proteomes" id="UP001054821">
    <property type="component" value="Chromosome 4"/>
</dbReference>
<keyword evidence="3" id="KW-0285">Flavoprotein</keyword>
<evidence type="ECO:0000259" key="8">
    <source>
        <dbReference type="PROSITE" id="PS51387"/>
    </source>
</evidence>
<dbReference type="Pfam" id="PF08031">
    <property type="entry name" value="BBE"/>
    <property type="match status" value="1"/>
</dbReference>
<protein>
    <recommendedName>
        <fullName evidence="8">FAD-binding PCMH-type domain-containing protein</fullName>
    </recommendedName>
</protein>
<evidence type="ECO:0000313" key="10">
    <source>
        <dbReference type="Proteomes" id="UP001054821"/>
    </source>
</evidence>
<feature type="domain" description="FAD-binding PCMH-type" evidence="8">
    <location>
        <begin position="81"/>
        <end position="256"/>
    </location>
</feature>
<dbReference type="Gene3D" id="3.30.43.10">
    <property type="entry name" value="Uridine Diphospho-n-acetylenolpyruvylglucosamine Reductase, domain 2"/>
    <property type="match status" value="1"/>
</dbReference>
<dbReference type="InterPro" id="IPR016166">
    <property type="entry name" value="FAD-bd_PCMH"/>
</dbReference>
<gene>
    <name evidence="9" type="ORF">L3X38_022186</name>
</gene>
<dbReference type="PANTHER" id="PTHR32448">
    <property type="entry name" value="OS08G0158400 PROTEIN"/>
    <property type="match status" value="1"/>
</dbReference>
<evidence type="ECO:0000256" key="1">
    <source>
        <dbReference type="ARBA" id="ARBA00001974"/>
    </source>
</evidence>
<accession>A0AAD4VVM1</accession>
<dbReference type="FunFam" id="3.30.43.10:FF:000004">
    <property type="entry name" value="Berberine bridge enzyme-like 15"/>
    <property type="match status" value="1"/>
</dbReference>
<organism evidence="9 10">
    <name type="scientific">Prunus dulcis</name>
    <name type="common">Almond</name>
    <name type="synonym">Amygdalus dulcis</name>
    <dbReference type="NCBI Taxonomy" id="3755"/>
    <lineage>
        <taxon>Eukaryota</taxon>
        <taxon>Viridiplantae</taxon>
        <taxon>Streptophyta</taxon>
        <taxon>Embryophyta</taxon>
        <taxon>Tracheophyta</taxon>
        <taxon>Spermatophyta</taxon>
        <taxon>Magnoliopsida</taxon>
        <taxon>eudicotyledons</taxon>
        <taxon>Gunneridae</taxon>
        <taxon>Pentapetalae</taxon>
        <taxon>rosids</taxon>
        <taxon>fabids</taxon>
        <taxon>Rosales</taxon>
        <taxon>Rosaceae</taxon>
        <taxon>Amygdaloideae</taxon>
        <taxon>Amygdaleae</taxon>
        <taxon>Prunus</taxon>
    </lineage>
</organism>
<name>A0AAD4VVM1_PRUDU</name>
<dbReference type="Pfam" id="PF01565">
    <property type="entry name" value="FAD_binding_4"/>
    <property type="match status" value="1"/>
</dbReference>
<reference evidence="9 10" key="1">
    <citation type="journal article" date="2022" name="G3 (Bethesda)">
        <title>Whole-genome sequence and methylome profiling of the almond [Prunus dulcis (Mill.) D.A. Webb] cultivar 'Nonpareil'.</title>
        <authorList>
            <person name="D'Amico-Willman K.M."/>
            <person name="Ouma W.Z."/>
            <person name="Meulia T."/>
            <person name="Sideli G.M."/>
            <person name="Gradziel T.M."/>
            <person name="Fresnedo-Ramirez J."/>
        </authorList>
    </citation>
    <scope>NUCLEOTIDE SEQUENCE [LARGE SCALE GENOMIC DNA]</scope>
    <source>
        <strain evidence="9">Clone GOH B32 T37-40</strain>
    </source>
</reference>
<keyword evidence="7" id="KW-0325">Glycoprotein</keyword>
<dbReference type="InterPro" id="IPR036318">
    <property type="entry name" value="FAD-bd_PCMH-like_sf"/>
</dbReference>
<dbReference type="AlphaFoldDB" id="A0AAD4VVM1"/>
<dbReference type="GO" id="GO:1901696">
    <property type="term" value="P:cannabinoid biosynthetic process"/>
    <property type="evidence" value="ECO:0007669"/>
    <property type="project" value="UniProtKB-ARBA"/>
</dbReference>
<proteinExistence type="inferred from homology"/>
<dbReference type="InterPro" id="IPR016169">
    <property type="entry name" value="FAD-bd_PCMH_sub2"/>
</dbReference>
<dbReference type="PROSITE" id="PS51387">
    <property type="entry name" value="FAD_PCMH"/>
    <property type="match status" value="1"/>
</dbReference>
<evidence type="ECO:0000256" key="2">
    <source>
        <dbReference type="ARBA" id="ARBA00005466"/>
    </source>
</evidence>
<evidence type="ECO:0000256" key="3">
    <source>
        <dbReference type="ARBA" id="ARBA00022630"/>
    </source>
</evidence>
<sequence length="536" mass="59841">MEAIGVEAKMAHLLTYAIVSLFFSVSSAVVDLIPEHNFVTCVANQSPQYSATISKLVYSPHSPSFSFIFQSSIQNFRFNSTKFHKLQYIITPYSADHVKAAIICSKVHGLQVRIRSGGHDYEGLSYNSYVPFIIIDLVNLNNVRVDSNNGTAWVQAGATVGELYYHVANQSKGHGFPAGVCPSMGAGGHISGGGQGTLMRKFGLAADNVVDAIVITADGNILDRQGMGEDFFWAIRGGGGGNFGVVVEWKINLVPVPPKVTVFNIPRTLEQNATKLIHRWQQIAHKFHEDLFIRIIIFVGKDSKGGKTIQANFNSLFLGTSDQLVPLMAKSFPELGLKPEDCKEISWIQSTIYSNGENPGQPLEVLLDRNHVQKGFFKGKSDFVTEPISETNLEAIWKVMQEGEAGVMVWDPYGGKMCEISESSIPFPHRAGVLHNIQYFSKWQEGGYLAEQRHLKWMNRLYNFMAPFVTKNPRTAYVNYRDLDIGRNIHGIFSEAKIWGEKYFKGNFDQLAHIKGMVDYGNFFKNEQSIAPNFYL</sequence>
<dbReference type="Gene3D" id="3.30.465.10">
    <property type="match status" value="1"/>
</dbReference>
<keyword evidence="6" id="KW-1015">Disulfide bond</keyword>
<dbReference type="GO" id="GO:0071949">
    <property type="term" value="F:FAD binding"/>
    <property type="evidence" value="ECO:0007669"/>
    <property type="project" value="InterPro"/>
</dbReference>
<dbReference type="EMBL" id="JAJFAZ020000004">
    <property type="protein sequence ID" value="KAI5332058.1"/>
    <property type="molecule type" value="Genomic_DNA"/>
</dbReference>
<dbReference type="InterPro" id="IPR006094">
    <property type="entry name" value="Oxid_FAD_bind_N"/>
</dbReference>
<dbReference type="GO" id="GO:0016491">
    <property type="term" value="F:oxidoreductase activity"/>
    <property type="evidence" value="ECO:0007669"/>
    <property type="project" value="InterPro"/>
</dbReference>
<keyword evidence="5" id="KW-0274">FAD</keyword>
<dbReference type="InterPro" id="IPR012951">
    <property type="entry name" value="BBE"/>
</dbReference>
<dbReference type="SUPFAM" id="SSF56176">
    <property type="entry name" value="FAD-binding/transporter-associated domain-like"/>
    <property type="match status" value="1"/>
</dbReference>
<dbReference type="Gene3D" id="3.40.462.20">
    <property type="match status" value="1"/>
</dbReference>
<comment type="similarity">
    <text evidence="2">Belongs to the oxygen-dependent FAD-linked oxidoreductase family.</text>
</comment>
<evidence type="ECO:0000313" key="9">
    <source>
        <dbReference type="EMBL" id="KAI5332058.1"/>
    </source>
</evidence>
<keyword evidence="10" id="KW-1185">Reference proteome</keyword>
<evidence type="ECO:0000256" key="7">
    <source>
        <dbReference type="ARBA" id="ARBA00023180"/>
    </source>
</evidence>
<dbReference type="InterPro" id="IPR016167">
    <property type="entry name" value="FAD-bd_PCMH_sub1"/>
</dbReference>
<evidence type="ECO:0000256" key="5">
    <source>
        <dbReference type="ARBA" id="ARBA00022827"/>
    </source>
</evidence>
<comment type="caution">
    <text evidence="9">The sequence shown here is derived from an EMBL/GenBank/DDBJ whole genome shotgun (WGS) entry which is preliminary data.</text>
</comment>
<evidence type="ECO:0000256" key="6">
    <source>
        <dbReference type="ARBA" id="ARBA00023157"/>
    </source>
</evidence>
<keyword evidence="4" id="KW-0732">Signal</keyword>
<comment type="cofactor">
    <cofactor evidence="1">
        <name>FAD</name>
        <dbReference type="ChEBI" id="CHEBI:57692"/>
    </cofactor>
</comment>